<dbReference type="Proteomes" id="UP000190435">
    <property type="component" value="Unassembled WGS sequence"/>
</dbReference>
<evidence type="ECO:0000313" key="2">
    <source>
        <dbReference type="Proteomes" id="UP000190435"/>
    </source>
</evidence>
<organism evidence="1 2">
    <name type="scientific">Moraxella caviae</name>
    <dbReference type="NCBI Taxonomy" id="34060"/>
    <lineage>
        <taxon>Bacteria</taxon>
        <taxon>Pseudomonadati</taxon>
        <taxon>Pseudomonadota</taxon>
        <taxon>Gammaproteobacteria</taxon>
        <taxon>Moraxellales</taxon>
        <taxon>Moraxellaceae</taxon>
        <taxon>Moraxella</taxon>
    </lineage>
</organism>
<comment type="caution">
    <text evidence="1">The sequence shown here is derived from an EMBL/GenBank/DDBJ whole genome shotgun (WGS) entry which is preliminary data.</text>
</comment>
<sequence>MGNANLAQIYARTLNAQVKHTNQTCKSNTSKQKSFAILPNSQKTRNHWQKIRYNRQINKTVDNFGLSGKSYE</sequence>
<proteinExistence type="predicted"/>
<reference evidence="1 2" key="1">
    <citation type="submission" date="2017-02" db="EMBL/GenBank/DDBJ databases">
        <title>Draft genome sequence of Moraxella caviae CCUG 355 type strain.</title>
        <authorList>
            <person name="Engstrom-Jakobsson H."/>
            <person name="Salva-Serra F."/>
            <person name="Thorell K."/>
            <person name="Gonzales-Siles L."/>
            <person name="Karlsson R."/>
            <person name="Boulund F."/>
            <person name="Engstrand L."/>
            <person name="Moore E."/>
        </authorList>
    </citation>
    <scope>NUCLEOTIDE SEQUENCE [LARGE SCALE GENOMIC DNA]</scope>
    <source>
        <strain evidence="1 2">CCUG 355</strain>
    </source>
</reference>
<protein>
    <submittedName>
        <fullName evidence="1">Uncharacterized protein</fullName>
    </submittedName>
</protein>
<dbReference type="EMBL" id="MUXU01000007">
    <property type="protein sequence ID" value="OOR92957.1"/>
    <property type="molecule type" value="Genomic_DNA"/>
</dbReference>
<evidence type="ECO:0000313" key="1">
    <source>
        <dbReference type="EMBL" id="OOR92957.1"/>
    </source>
</evidence>
<name>A0A1T0AB54_9GAMM</name>
<dbReference type="STRING" id="34060.B0181_01050"/>
<dbReference type="AlphaFoldDB" id="A0A1T0AB54"/>
<keyword evidence="2" id="KW-1185">Reference proteome</keyword>
<accession>A0A1T0AB54</accession>
<gene>
    <name evidence="1" type="ORF">B0181_01050</name>
</gene>